<evidence type="ECO:0000313" key="3">
    <source>
        <dbReference type="Proteomes" id="UP001500851"/>
    </source>
</evidence>
<dbReference type="InterPro" id="IPR011055">
    <property type="entry name" value="Dup_hybrid_motif"/>
</dbReference>
<sequence>MSVPVSVGVVAAVLALGAPVITAAVRAEAGHRALGTADAAALAAADASIGFLDGEPCAAAEQVARAADARLSECETDRDGFEVRVVIETAAPFGSVMGRARAGAQPNAAAPVGSGPIGANGWAWPSAVRAVTQGSHDGHAIDLAVDASGVLYAPYRGIVVRVGDDGHGIPAECRARPDWWHGPNQTVLIRHEYLGRTLYSSHNHLVAGSSARAGIGVGTAVSAGQPVGAAGRSGCTSGPHSHFTLASAPRNTNPDLDPYLYIGSP</sequence>
<dbReference type="CDD" id="cd12797">
    <property type="entry name" value="M23_peptidase"/>
    <property type="match status" value="1"/>
</dbReference>
<dbReference type="RefSeq" id="WP_344033015.1">
    <property type="nucleotide sequence ID" value="NZ_BAAAOB010000004.1"/>
</dbReference>
<protein>
    <recommendedName>
        <fullName evidence="1">M23ase beta-sheet core domain-containing protein</fullName>
    </recommendedName>
</protein>
<dbReference type="EMBL" id="BAAAOB010000004">
    <property type="protein sequence ID" value="GAA1796495.1"/>
    <property type="molecule type" value="Genomic_DNA"/>
</dbReference>
<dbReference type="SUPFAM" id="SSF51261">
    <property type="entry name" value="Duplicated hybrid motif"/>
    <property type="match status" value="1"/>
</dbReference>
<name>A0ABN2LRR3_9MICO</name>
<comment type="caution">
    <text evidence="2">The sequence shown here is derived from an EMBL/GenBank/DDBJ whole genome shotgun (WGS) entry which is preliminary data.</text>
</comment>
<organism evidence="2 3">
    <name type="scientific">Leucobacter iarius</name>
    <dbReference type="NCBI Taxonomy" id="333963"/>
    <lineage>
        <taxon>Bacteria</taxon>
        <taxon>Bacillati</taxon>
        <taxon>Actinomycetota</taxon>
        <taxon>Actinomycetes</taxon>
        <taxon>Micrococcales</taxon>
        <taxon>Microbacteriaceae</taxon>
        <taxon>Leucobacter</taxon>
    </lineage>
</organism>
<dbReference type="InterPro" id="IPR016047">
    <property type="entry name" value="M23ase_b-sheet_dom"/>
</dbReference>
<accession>A0ABN2LRR3</accession>
<evidence type="ECO:0000313" key="2">
    <source>
        <dbReference type="EMBL" id="GAA1796495.1"/>
    </source>
</evidence>
<dbReference type="Pfam" id="PF01551">
    <property type="entry name" value="Peptidase_M23"/>
    <property type="match status" value="1"/>
</dbReference>
<gene>
    <name evidence="2" type="ORF">GCM10009768_26880</name>
</gene>
<dbReference type="PANTHER" id="PTHR21666">
    <property type="entry name" value="PEPTIDASE-RELATED"/>
    <property type="match status" value="1"/>
</dbReference>
<dbReference type="NCBIfam" id="TIGR03816">
    <property type="entry name" value="tadE_like_DECH"/>
    <property type="match status" value="1"/>
</dbReference>
<reference evidence="2 3" key="1">
    <citation type="journal article" date="2019" name="Int. J. Syst. Evol. Microbiol.">
        <title>The Global Catalogue of Microorganisms (GCM) 10K type strain sequencing project: providing services to taxonomists for standard genome sequencing and annotation.</title>
        <authorList>
            <consortium name="The Broad Institute Genomics Platform"/>
            <consortium name="The Broad Institute Genome Sequencing Center for Infectious Disease"/>
            <person name="Wu L."/>
            <person name="Ma J."/>
        </authorList>
    </citation>
    <scope>NUCLEOTIDE SEQUENCE [LARGE SCALE GENOMIC DNA]</scope>
    <source>
        <strain evidence="2 3">JCM 14736</strain>
    </source>
</reference>
<keyword evidence="3" id="KW-1185">Reference proteome</keyword>
<proteinExistence type="predicted"/>
<dbReference type="Gene3D" id="2.70.70.10">
    <property type="entry name" value="Glucose Permease (Domain IIA)"/>
    <property type="match status" value="1"/>
</dbReference>
<dbReference type="InterPro" id="IPR021202">
    <property type="entry name" value="Rv3654c-like"/>
</dbReference>
<dbReference type="InterPro" id="IPR050570">
    <property type="entry name" value="Cell_wall_metabolism_enzyme"/>
</dbReference>
<evidence type="ECO:0000259" key="1">
    <source>
        <dbReference type="Pfam" id="PF01551"/>
    </source>
</evidence>
<dbReference type="Proteomes" id="UP001500851">
    <property type="component" value="Unassembled WGS sequence"/>
</dbReference>
<feature type="domain" description="M23ase beta-sheet core" evidence="1">
    <location>
        <begin position="140"/>
        <end position="254"/>
    </location>
</feature>
<dbReference type="PANTHER" id="PTHR21666:SF270">
    <property type="entry name" value="MUREIN HYDROLASE ACTIVATOR ENVC"/>
    <property type="match status" value="1"/>
</dbReference>